<dbReference type="InterPro" id="IPR007627">
    <property type="entry name" value="RNA_pol_sigma70_r2"/>
</dbReference>
<organism evidence="7 8">
    <name type="scientific">Parapedobacter defluvii</name>
    <dbReference type="NCBI Taxonomy" id="2045106"/>
    <lineage>
        <taxon>Bacteria</taxon>
        <taxon>Pseudomonadati</taxon>
        <taxon>Bacteroidota</taxon>
        <taxon>Sphingobacteriia</taxon>
        <taxon>Sphingobacteriales</taxon>
        <taxon>Sphingobacteriaceae</taxon>
        <taxon>Parapedobacter</taxon>
    </lineage>
</organism>
<feature type="domain" description="RNA polymerase sigma factor 70 region 4 type 2" evidence="6">
    <location>
        <begin position="126"/>
        <end position="173"/>
    </location>
</feature>
<dbReference type="InterPro" id="IPR013324">
    <property type="entry name" value="RNA_pol_sigma_r3/r4-like"/>
</dbReference>
<keyword evidence="2" id="KW-0805">Transcription regulation</keyword>
<dbReference type="InterPro" id="IPR036388">
    <property type="entry name" value="WH-like_DNA-bd_sf"/>
</dbReference>
<keyword evidence="4" id="KW-0804">Transcription</keyword>
<evidence type="ECO:0000256" key="2">
    <source>
        <dbReference type="ARBA" id="ARBA00023015"/>
    </source>
</evidence>
<dbReference type="InterPro" id="IPR014284">
    <property type="entry name" value="RNA_pol_sigma-70_dom"/>
</dbReference>
<evidence type="ECO:0000256" key="4">
    <source>
        <dbReference type="ARBA" id="ARBA00023163"/>
    </source>
</evidence>
<name>A0ABQ1M564_9SPHI</name>
<dbReference type="Pfam" id="PF04542">
    <property type="entry name" value="Sigma70_r2"/>
    <property type="match status" value="1"/>
</dbReference>
<evidence type="ECO:0000313" key="8">
    <source>
        <dbReference type="Proteomes" id="UP000597338"/>
    </source>
</evidence>
<dbReference type="EMBL" id="BMIK01000010">
    <property type="protein sequence ID" value="GGC34955.1"/>
    <property type="molecule type" value="Genomic_DNA"/>
</dbReference>
<dbReference type="Pfam" id="PF08281">
    <property type="entry name" value="Sigma70_r4_2"/>
    <property type="match status" value="1"/>
</dbReference>
<gene>
    <name evidence="7" type="ORF">GCM10011386_28870</name>
</gene>
<comment type="caution">
    <text evidence="7">The sequence shown here is derived from an EMBL/GenBank/DDBJ whole genome shotgun (WGS) entry which is preliminary data.</text>
</comment>
<dbReference type="SUPFAM" id="SSF88659">
    <property type="entry name" value="Sigma3 and sigma4 domains of RNA polymerase sigma factors"/>
    <property type="match status" value="1"/>
</dbReference>
<proteinExistence type="inferred from homology"/>
<dbReference type="SUPFAM" id="SSF88946">
    <property type="entry name" value="Sigma2 domain of RNA polymerase sigma factors"/>
    <property type="match status" value="1"/>
</dbReference>
<comment type="similarity">
    <text evidence="1">Belongs to the sigma-70 factor family. ECF subfamily.</text>
</comment>
<evidence type="ECO:0000259" key="5">
    <source>
        <dbReference type="Pfam" id="PF04542"/>
    </source>
</evidence>
<accession>A0ABQ1M564</accession>
<keyword evidence="3" id="KW-0731">Sigma factor</keyword>
<dbReference type="InterPro" id="IPR013249">
    <property type="entry name" value="RNA_pol_sigma70_r4_t2"/>
</dbReference>
<reference evidence="8" key="1">
    <citation type="journal article" date="2019" name="Int. J. Syst. Evol. Microbiol.">
        <title>The Global Catalogue of Microorganisms (GCM) 10K type strain sequencing project: providing services to taxonomists for standard genome sequencing and annotation.</title>
        <authorList>
            <consortium name="The Broad Institute Genomics Platform"/>
            <consortium name="The Broad Institute Genome Sequencing Center for Infectious Disease"/>
            <person name="Wu L."/>
            <person name="Ma J."/>
        </authorList>
    </citation>
    <scope>NUCLEOTIDE SEQUENCE [LARGE SCALE GENOMIC DNA]</scope>
    <source>
        <strain evidence="8">CGMCC 1.15342</strain>
    </source>
</reference>
<dbReference type="PANTHER" id="PTHR43133:SF46">
    <property type="entry name" value="RNA POLYMERASE SIGMA-70 FACTOR ECF SUBFAMILY"/>
    <property type="match status" value="1"/>
</dbReference>
<evidence type="ECO:0000313" key="7">
    <source>
        <dbReference type="EMBL" id="GGC34955.1"/>
    </source>
</evidence>
<protein>
    <recommendedName>
        <fullName evidence="9">RNA polymerase sigma-70 factor, ECF subfamily</fullName>
    </recommendedName>
</protein>
<keyword evidence="8" id="KW-1185">Reference proteome</keyword>
<evidence type="ECO:0000259" key="6">
    <source>
        <dbReference type="Pfam" id="PF08281"/>
    </source>
</evidence>
<feature type="domain" description="RNA polymerase sigma-70 region 2" evidence="5">
    <location>
        <begin position="28"/>
        <end position="94"/>
    </location>
</feature>
<evidence type="ECO:0000256" key="1">
    <source>
        <dbReference type="ARBA" id="ARBA00010641"/>
    </source>
</evidence>
<dbReference type="RefSeq" id="WP_188751906.1">
    <property type="nucleotide sequence ID" value="NZ_BMIK01000010.1"/>
</dbReference>
<dbReference type="Gene3D" id="1.10.1740.10">
    <property type="match status" value="1"/>
</dbReference>
<dbReference type="InterPro" id="IPR039425">
    <property type="entry name" value="RNA_pol_sigma-70-like"/>
</dbReference>
<dbReference type="Proteomes" id="UP000597338">
    <property type="component" value="Unassembled WGS sequence"/>
</dbReference>
<dbReference type="PANTHER" id="PTHR43133">
    <property type="entry name" value="RNA POLYMERASE ECF-TYPE SIGMA FACTO"/>
    <property type="match status" value="1"/>
</dbReference>
<dbReference type="InterPro" id="IPR013325">
    <property type="entry name" value="RNA_pol_sigma_r2"/>
</dbReference>
<sequence length="211" mass="24621">MLNYSTLDEKALLMLLQQQDDHAAFSELYDRFSHFMLAYAQKITQNQDEAKDIVQTIFVNLWSNRTQLSVKGSLFNYLITSVRYGFYKLIRSKQVVSKYEADLQQYLSEERDTTDEYIQERELMERLERLAESFPDTMGKVFVLTYFHQLGPEEIAERLHISVRTVQNLLSQAGRRARLGIGLAIALTLMAPQLTEKQTIENKIKKFLILP</sequence>
<dbReference type="NCBIfam" id="TIGR02937">
    <property type="entry name" value="sigma70-ECF"/>
    <property type="match status" value="1"/>
</dbReference>
<evidence type="ECO:0008006" key="9">
    <source>
        <dbReference type="Google" id="ProtNLM"/>
    </source>
</evidence>
<evidence type="ECO:0000256" key="3">
    <source>
        <dbReference type="ARBA" id="ARBA00023082"/>
    </source>
</evidence>
<dbReference type="Gene3D" id="1.10.10.10">
    <property type="entry name" value="Winged helix-like DNA-binding domain superfamily/Winged helix DNA-binding domain"/>
    <property type="match status" value="1"/>
</dbReference>